<dbReference type="InterPro" id="IPR036961">
    <property type="entry name" value="Kinesin_motor_dom_sf"/>
</dbReference>
<dbReference type="eggNOG" id="KOG0463">
    <property type="taxonomic scope" value="Eukaryota"/>
</dbReference>
<dbReference type="PANTHER" id="PTHR47968:SF75">
    <property type="entry name" value="CENTROMERE-ASSOCIATED PROTEIN E"/>
    <property type="match status" value="1"/>
</dbReference>
<evidence type="ECO:0000256" key="4">
    <source>
        <dbReference type="ARBA" id="ARBA00023175"/>
    </source>
</evidence>
<protein>
    <recommendedName>
        <fullName evidence="6">Kinesin-like protein</fullName>
    </recommendedName>
</protein>
<feature type="domain" description="Kinesin motor" evidence="7">
    <location>
        <begin position="666"/>
        <end position="846"/>
    </location>
</feature>
<comment type="similarity">
    <text evidence="5 6">Belongs to the TRAFAC class myosin-kinesin ATPase superfamily. Kinesin family.</text>
</comment>
<dbReference type="GO" id="GO:0005525">
    <property type="term" value="F:GTP binding"/>
    <property type="evidence" value="ECO:0007669"/>
    <property type="project" value="InterPro"/>
</dbReference>
<dbReference type="InterPro" id="IPR019821">
    <property type="entry name" value="Kinesin_motor_CS"/>
</dbReference>
<evidence type="ECO:0000256" key="1">
    <source>
        <dbReference type="ARBA" id="ARBA00022741"/>
    </source>
</evidence>
<keyword evidence="9" id="KW-1185">Reference proteome</keyword>
<evidence type="ECO:0000259" key="7">
    <source>
        <dbReference type="PROSITE" id="PS50067"/>
    </source>
</evidence>
<dbReference type="GeneID" id="14906856"/>
<accession>G0QVL6</accession>
<dbReference type="InterPro" id="IPR027640">
    <property type="entry name" value="Kinesin-like_fam"/>
</dbReference>
<dbReference type="SUPFAM" id="SSF50447">
    <property type="entry name" value="Translation proteins"/>
    <property type="match status" value="1"/>
</dbReference>
<keyword evidence="4 6" id="KW-0505">Motor protein</keyword>
<dbReference type="InterPro" id="IPR001752">
    <property type="entry name" value="Kinesin_motor_dom"/>
</dbReference>
<sequence length="875" mass="101265">MDIDQLFQYIKDNYKSDEEEYFDSLPPEDDKNGNIEYKLKLIKLEEKRLQELECQMLRRIEEGIDHCYYWIGVEDNGNTLGLIDEEFFFSLKTLSHIANKNECDFQILQIKKGERGKIALVKLKQRPRSVITVDIRIQLMGESASGKTTLFKSMYEGEVQNNSQEEKTNQIKQLFLCFNSDGTVLSRFPFNILGPQGMIELATKIITFQDIGGQLKDKKYFVQSYCSRIPNYGELVISAKKGLSPNDKNHIQQAISIGLVFFIVITQIDLVQCDNIGHLICEIKNFIYQNYQNKQVQVIYTQNQIAKIFTEQFTQGDLVPIFMVSNKTMVNIELLINFLSQLPDNRAFLDLNLNNECEQFSEFTIHNPFEKSKINTDKKNGQYVFLGTVLQGDLVLNQKLLLGPDFNGFFKEVQITQIIIAETSVETAQSSQICVVKVKADKEKTFEIRKGQVLVDPRLIPRAAYEFIAELSLFDSIKHRVAIKTGYQPVVNFQSIRQSCKIMVTKDDLEGKGYRPLIRRKSLEREMRKKAGEIVDLKVVKFSTQGEKIGEEKTFVFSKNMNSKFLRRTKSIEKIQEIVKNEEKKNNTNQPSLNLELIQQNKPVIFVEPQNKCNQNIQNLKKYDQESKNYLRMRFKNRPERIKIGQTFIIYDETLKAKGKIIKDKQDSKPLNIHESKIDGIYVEGLSEYQCTHYYDAIQLMKRGEKNRKIRQTQMNNKSSRSHTILQFSIESTNNNNKNIMKRSKVNLCDLAGSEKINKNEIIQNDHFNELKNINQSLSTLGKIIYNLSCNQKLPMPFRESKLTRILQDSLTGNCKTIVIGNISPSLINIEETISTLKFVDRAKNIIMKVKPNQLNTSNQIIVQQLQREGKRKTK</sequence>
<dbReference type="Gene3D" id="3.40.850.10">
    <property type="entry name" value="Kinesin motor domain"/>
    <property type="match status" value="1"/>
</dbReference>
<proteinExistence type="inferred from homology"/>
<keyword evidence="1 6" id="KW-0547">Nucleotide-binding</keyword>
<dbReference type="GO" id="GO:0005874">
    <property type="term" value="C:microtubule"/>
    <property type="evidence" value="ECO:0007669"/>
    <property type="project" value="UniProtKB-KW"/>
</dbReference>
<dbReference type="SUPFAM" id="SSF52540">
    <property type="entry name" value="P-loop containing nucleoside triphosphate hydrolases"/>
    <property type="match status" value="2"/>
</dbReference>
<dbReference type="GO" id="GO:0005524">
    <property type="term" value="F:ATP binding"/>
    <property type="evidence" value="ECO:0007669"/>
    <property type="project" value="UniProtKB-KW"/>
</dbReference>
<keyword evidence="6" id="KW-0493">Microtubule</keyword>
<dbReference type="InterPro" id="IPR027417">
    <property type="entry name" value="P-loop_NTPase"/>
</dbReference>
<dbReference type="SMART" id="SM00129">
    <property type="entry name" value="KISc"/>
    <property type="match status" value="1"/>
</dbReference>
<dbReference type="Gene3D" id="3.40.50.300">
    <property type="entry name" value="P-loop containing nucleotide triphosphate hydrolases"/>
    <property type="match status" value="1"/>
</dbReference>
<dbReference type="OMA" id="WQGIDEE"/>
<evidence type="ECO:0000256" key="2">
    <source>
        <dbReference type="ARBA" id="ARBA00022840"/>
    </source>
</evidence>
<dbReference type="GO" id="GO:0007018">
    <property type="term" value="P:microtubule-based movement"/>
    <property type="evidence" value="ECO:0007669"/>
    <property type="project" value="InterPro"/>
</dbReference>
<comment type="caution">
    <text evidence="5">Lacks conserved residue(s) required for the propagation of feature annotation.</text>
</comment>
<evidence type="ECO:0000313" key="8">
    <source>
        <dbReference type="EMBL" id="EGR30739.1"/>
    </source>
</evidence>
<reference evidence="8 9" key="1">
    <citation type="submission" date="2011-07" db="EMBL/GenBank/DDBJ databases">
        <authorList>
            <person name="Coyne R."/>
            <person name="Brami D."/>
            <person name="Johnson J."/>
            <person name="Hostetler J."/>
            <person name="Hannick L."/>
            <person name="Clark T."/>
            <person name="Cassidy-Hanley D."/>
            <person name="Inman J."/>
        </authorList>
    </citation>
    <scope>NUCLEOTIDE SEQUENCE [LARGE SCALE GENOMIC DNA]</scope>
    <source>
        <strain evidence="8 9">G5</strain>
    </source>
</reference>
<keyword evidence="2 6" id="KW-0067">ATP-binding</keyword>
<dbReference type="EMBL" id="GL983948">
    <property type="protein sequence ID" value="EGR30739.1"/>
    <property type="molecule type" value="Genomic_DNA"/>
</dbReference>
<keyword evidence="3" id="KW-0175">Coiled coil</keyword>
<dbReference type="GO" id="GO:0003777">
    <property type="term" value="F:microtubule motor activity"/>
    <property type="evidence" value="ECO:0007669"/>
    <property type="project" value="InterPro"/>
</dbReference>
<name>G0QVL6_ICHMU</name>
<dbReference type="GO" id="GO:0008017">
    <property type="term" value="F:microtubule binding"/>
    <property type="evidence" value="ECO:0007669"/>
    <property type="project" value="InterPro"/>
</dbReference>
<evidence type="ECO:0000256" key="6">
    <source>
        <dbReference type="RuleBase" id="RU000394"/>
    </source>
</evidence>
<evidence type="ECO:0000256" key="3">
    <source>
        <dbReference type="ARBA" id="ARBA00023054"/>
    </source>
</evidence>
<dbReference type="AlphaFoldDB" id="G0QVL6"/>
<dbReference type="GO" id="GO:0003924">
    <property type="term" value="F:GTPase activity"/>
    <property type="evidence" value="ECO:0007669"/>
    <property type="project" value="InterPro"/>
</dbReference>
<dbReference type="Gene3D" id="2.40.30.10">
    <property type="entry name" value="Translation factors"/>
    <property type="match status" value="1"/>
</dbReference>
<dbReference type="PANTHER" id="PTHR47968">
    <property type="entry name" value="CENTROMERE PROTEIN E"/>
    <property type="match status" value="1"/>
</dbReference>
<dbReference type="RefSeq" id="XP_004032326.1">
    <property type="nucleotide sequence ID" value="XM_004032278.1"/>
</dbReference>
<evidence type="ECO:0000313" key="9">
    <source>
        <dbReference type="Proteomes" id="UP000008983"/>
    </source>
</evidence>
<evidence type="ECO:0000256" key="5">
    <source>
        <dbReference type="PROSITE-ProRule" id="PRU00283"/>
    </source>
</evidence>
<gene>
    <name evidence="8" type="ORF">IMG5_124510</name>
</gene>
<organism evidence="8 9">
    <name type="scientific">Ichthyophthirius multifiliis</name>
    <name type="common">White spot disease agent</name>
    <name type="synonym">Ich</name>
    <dbReference type="NCBI Taxonomy" id="5932"/>
    <lineage>
        <taxon>Eukaryota</taxon>
        <taxon>Sar</taxon>
        <taxon>Alveolata</taxon>
        <taxon>Ciliophora</taxon>
        <taxon>Intramacronucleata</taxon>
        <taxon>Oligohymenophorea</taxon>
        <taxon>Hymenostomatida</taxon>
        <taxon>Ophryoglenina</taxon>
        <taxon>Ichthyophthirius</taxon>
    </lineage>
</organism>
<dbReference type="Proteomes" id="UP000008983">
    <property type="component" value="Unassembled WGS sequence"/>
</dbReference>
<dbReference type="InParanoid" id="G0QVL6"/>
<dbReference type="InterPro" id="IPR009000">
    <property type="entry name" value="Transl_B-barrel_sf"/>
</dbReference>
<dbReference type="Pfam" id="PF00009">
    <property type="entry name" value="GTP_EFTU"/>
    <property type="match status" value="1"/>
</dbReference>
<dbReference type="PROSITE" id="PS00411">
    <property type="entry name" value="KINESIN_MOTOR_1"/>
    <property type="match status" value="1"/>
</dbReference>
<dbReference type="PROSITE" id="PS50067">
    <property type="entry name" value="KINESIN_MOTOR_2"/>
    <property type="match status" value="1"/>
</dbReference>
<dbReference type="InterPro" id="IPR000795">
    <property type="entry name" value="T_Tr_GTP-bd_dom"/>
</dbReference>
<dbReference type="Pfam" id="PF00225">
    <property type="entry name" value="Kinesin"/>
    <property type="match status" value="1"/>
</dbReference>
<dbReference type="OrthoDB" id="248233at2759"/>